<dbReference type="Proteomes" id="UP000075886">
    <property type="component" value="Unassembled WGS sequence"/>
</dbReference>
<dbReference type="EnsemblMetazoa" id="AFAF009385-RA">
    <property type="protein sequence ID" value="AFAF009385-PA"/>
    <property type="gene ID" value="AFAF009385"/>
</dbReference>
<reference evidence="3" key="2">
    <citation type="submission" date="2020-05" db="UniProtKB">
        <authorList>
            <consortium name="EnsemblMetazoa"/>
        </authorList>
    </citation>
    <scope>IDENTIFICATION</scope>
    <source>
        <strain evidence="3">FAR1</strain>
    </source>
</reference>
<protein>
    <recommendedName>
        <fullName evidence="2">Ig-like domain-containing protein</fullName>
    </recommendedName>
</protein>
<proteinExistence type="predicted"/>
<dbReference type="InterPro" id="IPR013783">
    <property type="entry name" value="Ig-like_fold"/>
</dbReference>
<evidence type="ECO:0000256" key="1">
    <source>
        <dbReference type="SAM" id="SignalP"/>
    </source>
</evidence>
<dbReference type="STRING" id="69004.A0A182QFX7"/>
<organism evidence="3 4">
    <name type="scientific">Anopheles farauti</name>
    <dbReference type="NCBI Taxonomy" id="69004"/>
    <lineage>
        <taxon>Eukaryota</taxon>
        <taxon>Metazoa</taxon>
        <taxon>Ecdysozoa</taxon>
        <taxon>Arthropoda</taxon>
        <taxon>Hexapoda</taxon>
        <taxon>Insecta</taxon>
        <taxon>Pterygota</taxon>
        <taxon>Neoptera</taxon>
        <taxon>Endopterygota</taxon>
        <taxon>Diptera</taxon>
        <taxon>Nematocera</taxon>
        <taxon>Culicoidea</taxon>
        <taxon>Culicidae</taxon>
        <taxon>Anophelinae</taxon>
        <taxon>Anopheles</taxon>
    </lineage>
</organism>
<evidence type="ECO:0000313" key="4">
    <source>
        <dbReference type="Proteomes" id="UP000075886"/>
    </source>
</evidence>
<feature type="domain" description="Ig-like" evidence="2">
    <location>
        <begin position="33"/>
        <end position="141"/>
    </location>
</feature>
<feature type="chain" id="PRO_5008132783" description="Ig-like domain-containing protein" evidence="1">
    <location>
        <begin position="24"/>
        <end position="268"/>
    </location>
</feature>
<dbReference type="PANTHER" id="PTHR21261">
    <property type="entry name" value="BEAT PROTEIN"/>
    <property type="match status" value="1"/>
</dbReference>
<dbReference type="SUPFAM" id="SSF48726">
    <property type="entry name" value="Immunoglobulin"/>
    <property type="match status" value="2"/>
</dbReference>
<dbReference type="AlphaFoldDB" id="A0A182QFX7"/>
<keyword evidence="4" id="KW-1185">Reference proteome</keyword>
<dbReference type="PANTHER" id="PTHR21261:SF2">
    <property type="entry name" value="GH04238P-RELATED"/>
    <property type="match status" value="1"/>
</dbReference>
<dbReference type="PROSITE" id="PS50835">
    <property type="entry name" value="IG_LIKE"/>
    <property type="match status" value="1"/>
</dbReference>
<dbReference type="InterPro" id="IPR036179">
    <property type="entry name" value="Ig-like_dom_sf"/>
</dbReference>
<reference evidence="4" key="1">
    <citation type="submission" date="2014-01" db="EMBL/GenBank/DDBJ databases">
        <title>The Genome Sequence of Anopheles farauti FAR1 (V2).</title>
        <authorList>
            <consortium name="The Broad Institute Genomics Platform"/>
            <person name="Neafsey D.E."/>
            <person name="Besansky N."/>
            <person name="Howell P."/>
            <person name="Walton C."/>
            <person name="Young S.K."/>
            <person name="Zeng Q."/>
            <person name="Gargeya S."/>
            <person name="Fitzgerald M."/>
            <person name="Haas B."/>
            <person name="Abouelleil A."/>
            <person name="Allen A.W."/>
            <person name="Alvarado L."/>
            <person name="Arachchi H.M."/>
            <person name="Berlin A.M."/>
            <person name="Chapman S.B."/>
            <person name="Gainer-Dewar J."/>
            <person name="Goldberg J."/>
            <person name="Griggs A."/>
            <person name="Gujja S."/>
            <person name="Hansen M."/>
            <person name="Howarth C."/>
            <person name="Imamovic A."/>
            <person name="Ireland A."/>
            <person name="Larimer J."/>
            <person name="McCowan C."/>
            <person name="Murphy C."/>
            <person name="Pearson M."/>
            <person name="Poon T.W."/>
            <person name="Priest M."/>
            <person name="Roberts A."/>
            <person name="Saif S."/>
            <person name="Shea T."/>
            <person name="Sisk P."/>
            <person name="Sykes S."/>
            <person name="Wortman J."/>
            <person name="Nusbaum C."/>
            <person name="Birren B."/>
        </authorList>
    </citation>
    <scope>NUCLEOTIDE SEQUENCE [LARGE SCALE GENOMIC DNA]</scope>
    <source>
        <strain evidence="4">FAR1</strain>
    </source>
</reference>
<dbReference type="InterPro" id="IPR007110">
    <property type="entry name" value="Ig-like_dom"/>
</dbReference>
<dbReference type="Gene3D" id="2.60.40.10">
    <property type="entry name" value="Immunoglobulins"/>
    <property type="match status" value="2"/>
</dbReference>
<evidence type="ECO:0000259" key="2">
    <source>
        <dbReference type="PROSITE" id="PS50835"/>
    </source>
</evidence>
<dbReference type="VEuPathDB" id="VectorBase:AFAF009385"/>
<sequence length="268" mass="30570">MDQPRGLIFKTGFILLFLQAVTCLEISNLRVPPSYSINRDETERTPLVLGCDYAIDENESKGFVLKWKHNDLQIYQWIPSRNPVVFSSFKGHIDVDYSESDDRLHKHSALKFINPMANYTGKYTCQVQTYHSVASQTAHMQIIVPETDFSLGYQRETNGSTIVFCNVGEIYPLPEVSLLIDDEKVSDVVVFEQVQDYTGYYNVSVQHILPDQNKNMKFDCEVTIPETDYKLRTSMPYEGAAFRANAAALQVFLCTVFSVTLARTLTLF</sequence>
<accession>A0A182QFX7</accession>
<name>A0A182QFX7_9DIPT</name>
<evidence type="ECO:0000313" key="3">
    <source>
        <dbReference type="EnsemblMetazoa" id="AFAF009385-PA"/>
    </source>
</evidence>
<feature type="signal peptide" evidence="1">
    <location>
        <begin position="1"/>
        <end position="23"/>
    </location>
</feature>
<keyword evidence="1" id="KW-0732">Signal</keyword>
<dbReference type="EMBL" id="AXCN02002379">
    <property type="status" value="NOT_ANNOTATED_CDS"/>
    <property type="molecule type" value="Genomic_DNA"/>
</dbReference>